<evidence type="ECO:0000313" key="3">
    <source>
        <dbReference type="Proteomes" id="UP000639403"/>
    </source>
</evidence>
<sequence length="449" mass="50239">MMRTSLGPRRPHAAYRQPLSLIQKAALELRNSTGVITSYGCRNVATCFDLDINLIGSPPGWAPRNISPIARMGLCRKTSDGAMVSLKKVSTAVHPHEADIGSYLCSNELSSDPDNHCVPLYDVLKDPLEEDIVILVMPLLRKCNDPEFGTVGEVVGLIRQLVNGLKFMHVHHVAHRDMNRDFTGTARHYSRTERPTKYYYVDFGLSRKYSPDEYPPRELPILGGDKSVPEFQGEGYDEAVDPFPTDIYYLGNLIRMAFTMRYENFRFMDALIADMVQNDPQKRPPIEEVSSRFIEATSKLSARILRGRLVERDEPPVIRFLFGLGHLFRTAKTFTETNICRISYVDCAIRDMNEFTTHRSRLPSLGRTTTLLGSNDFSSLGATPVCCIECTSRDVLIATPIGRVESTGGDIFLPAPVRCVKRTSRDVLGTTLDFPDVCTILCRAGYGSA</sequence>
<organism evidence="2 3">
    <name type="scientific">Rhodonia placenta</name>
    <dbReference type="NCBI Taxonomy" id="104341"/>
    <lineage>
        <taxon>Eukaryota</taxon>
        <taxon>Fungi</taxon>
        <taxon>Dikarya</taxon>
        <taxon>Basidiomycota</taxon>
        <taxon>Agaricomycotina</taxon>
        <taxon>Agaricomycetes</taxon>
        <taxon>Polyporales</taxon>
        <taxon>Adustoporiaceae</taxon>
        <taxon>Rhodonia</taxon>
    </lineage>
</organism>
<feature type="domain" description="Protein kinase" evidence="1">
    <location>
        <begin position="66"/>
        <end position="294"/>
    </location>
</feature>
<name>A0A8H7P6H4_9APHY</name>
<dbReference type="SUPFAM" id="SSF56112">
    <property type="entry name" value="Protein kinase-like (PK-like)"/>
    <property type="match status" value="1"/>
</dbReference>
<accession>A0A8H7P6H4</accession>
<dbReference type="InterPro" id="IPR011009">
    <property type="entry name" value="Kinase-like_dom_sf"/>
</dbReference>
<gene>
    <name evidence="2" type="ORF">IEO21_03120</name>
</gene>
<dbReference type="EMBL" id="JADOXO010000036">
    <property type="protein sequence ID" value="KAF9817926.1"/>
    <property type="molecule type" value="Genomic_DNA"/>
</dbReference>
<comment type="caution">
    <text evidence="2">The sequence shown here is derived from an EMBL/GenBank/DDBJ whole genome shotgun (WGS) entry which is preliminary data.</text>
</comment>
<dbReference type="Proteomes" id="UP000639403">
    <property type="component" value="Unassembled WGS sequence"/>
</dbReference>
<reference evidence="2" key="2">
    <citation type="journal article" name="Front. Microbiol.">
        <title>Degradative Capacity of Two Strains of Rhodonia placenta: From Phenotype to Genotype.</title>
        <authorList>
            <person name="Kolle M."/>
            <person name="Horta M.A.C."/>
            <person name="Nowrousian M."/>
            <person name="Ohm R.A."/>
            <person name="Benz J.P."/>
            <person name="Pilgard A."/>
        </authorList>
    </citation>
    <scope>NUCLEOTIDE SEQUENCE</scope>
    <source>
        <strain evidence="2">FPRL280</strain>
    </source>
</reference>
<dbReference type="SMART" id="SM00220">
    <property type="entry name" value="S_TKc"/>
    <property type="match status" value="1"/>
</dbReference>
<evidence type="ECO:0000259" key="1">
    <source>
        <dbReference type="SMART" id="SM00220"/>
    </source>
</evidence>
<dbReference type="GO" id="GO:0004672">
    <property type="term" value="F:protein kinase activity"/>
    <property type="evidence" value="ECO:0007669"/>
    <property type="project" value="InterPro"/>
</dbReference>
<dbReference type="InterPro" id="IPR000719">
    <property type="entry name" value="Prot_kinase_dom"/>
</dbReference>
<evidence type="ECO:0000313" key="2">
    <source>
        <dbReference type="EMBL" id="KAF9817926.1"/>
    </source>
</evidence>
<proteinExistence type="predicted"/>
<dbReference type="Gene3D" id="1.10.510.10">
    <property type="entry name" value="Transferase(Phosphotransferase) domain 1"/>
    <property type="match status" value="1"/>
</dbReference>
<dbReference type="AlphaFoldDB" id="A0A8H7P6H4"/>
<dbReference type="GO" id="GO:0005524">
    <property type="term" value="F:ATP binding"/>
    <property type="evidence" value="ECO:0007669"/>
    <property type="project" value="InterPro"/>
</dbReference>
<reference evidence="2" key="1">
    <citation type="submission" date="2020-11" db="EMBL/GenBank/DDBJ databases">
        <authorList>
            <person name="Koelle M."/>
            <person name="Horta M.A.C."/>
            <person name="Nowrousian M."/>
            <person name="Ohm R.A."/>
            <person name="Benz P."/>
            <person name="Pilgard A."/>
        </authorList>
    </citation>
    <scope>NUCLEOTIDE SEQUENCE</scope>
    <source>
        <strain evidence="2">FPRL280</strain>
    </source>
</reference>
<protein>
    <recommendedName>
        <fullName evidence="1">Protein kinase domain-containing protein</fullName>
    </recommendedName>
</protein>